<dbReference type="EMBL" id="JARJCM010000093">
    <property type="protein sequence ID" value="KAJ7030237.1"/>
    <property type="molecule type" value="Genomic_DNA"/>
</dbReference>
<dbReference type="AlphaFoldDB" id="A0AAD6SQZ7"/>
<feature type="region of interest" description="Disordered" evidence="1">
    <location>
        <begin position="1"/>
        <end position="66"/>
    </location>
</feature>
<feature type="compositionally biased region" description="Basic and acidic residues" evidence="1">
    <location>
        <begin position="46"/>
        <end position="57"/>
    </location>
</feature>
<accession>A0AAD6SQZ7</accession>
<keyword evidence="3" id="KW-1185">Reference proteome</keyword>
<dbReference type="Proteomes" id="UP001218188">
    <property type="component" value="Unassembled WGS sequence"/>
</dbReference>
<name>A0AAD6SQZ7_9AGAR</name>
<feature type="compositionally biased region" description="Basic and acidic residues" evidence="1">
    <location>
        <begin position="102"/>
        <end position="127"/>
    </location>
</feature>
<evidence type="ECO:0000313" key="3">
    <source>
        <dbReference type="Proteomes" id="UP001218188"/>
    </source>
</evidence>
<evidence type="ECO:0000256" key="1">
    <source>
        <dbReference type="SAM" id="MobiDB-lite"/>
    </source>
</evidence>
<evidence type="ECO:0000313" key="2">
    <source>
        <dbReference type="EMBL" id="KAJ7030237.1"/>
    </source>
</evidence>
<sequence>MQLPVEEVPAPGPSAPRARRGPRNEGIDTANVISSTRTRAPSSRKRGLDDDISDQPKKRGKSARCAERERMCRALVGMCRTCNVSCERHCVHKPTPQVPPRHYGDRSGSEDCKNDKNDTNDNEKREGGSGSGDKPDSGGSRGAEE</sequence>
<gene>
    <name evidence="2" type="ORF">C8F04DRAFT_1187035</name>
</gene>
<feature type="compositionally biased region" description="Polar residues" evidence="1">
    <location>
        <begin position="31"/>
        <end position="41"/>
    </location>
</feature>
<organism evidence="2 3">
    <name type="scientific">Mycena alexandri</name>
    <dbReference type="NCBI Taxonomy" id="1745969"/>
    <lineage>
        <taxon>Eukaryota</taxon>
        <taxon>Fungi</taxon>
        <taxon>Dikarya</taxon>
        <taxon>Basidiomycota</taxon>
        <taxon>Agaricomycotina</taxon>
        <taxon>Agaricomycetes</taxon>
        <taxon>Agaricomycetidae</taxon>
        <taxon>Agaricales</taxon>
        <taxon>Marasmiineae</taxon>
        <taxon>Mycenaceae</taxon>
        <taxon>Mycena</taxon>
    </lineage>
</organism>
<reference evidence="2" key="1">
    <citation type="submission" date="2023-03" db="EMBL/GenBank/DDBJ databases">
        <title>Massive genome expansion in bonnet fungi (Mycena s.s.) driven by repeated elements and novel gene families across ecological guilds.</title>
        <authorList>
            <consortium name="Lawrence Berkeley National Laboratory"/>
            <person name="Harder C.B."/>
            <person name="Miyauchi S."/>
            <person name="Viragh M."/>
            <person name="Kuo A."/>
            <person name="Thoen E."/>
            <person name="Andreopoulos B."/>
            <person name="Lu D."/>
            <person name="Skrede I."/>
            <person name="Drula E."/>
            <person name="Henrissat B."/>
            <person name="Morin E."/>
            <person name="Kohler A."/>
            <person name="Barry K."/>
            <person name="LaButti K."/>
            <person name="Morin E."/>
            <person name="Salamov A."/>
            <person name="Lipzen A."/>
            <person name="Mereny Z."/>
            <person name="Hegedus B."/>
            <person name="Baldrian P."/>
            <person name="Stursova M."/>
            <person name="Weitz H."/>
            <person name="Taylor A."/>
            <person name="Grigoriev I.V."/>
            <person name="Nagy L.G."/>
            <person name="Martin F."/>
            <person name="Kauserud H."/>
        </authorList>
    </citation>
    <scope>NUCLEOTIDE SEQUENCE</scope>
    <source>
        <strain evidence="2">CBHHK200</strain>
    </source>
</reference>
<feature type="region of interest" description="Disordered" evidence="1">
    <location>
        <begin position="90"/>
        <end position="145"/>
    </location>
</feature>
<comment type="caution">
    <text evidence="2">The sequence shown here is derived from an EMBL/GenBank/DDBJ whole genome shotgun (WGS) entry which is preliminary data.</text>
</comment>
<protein>
    <submittedName>
        <fullName evidence="2">Uncharacterized protein</fullName>
    </submittedName>
</protein>
<proteinExistence type="predicted"/>